<proteinExistence type="predicted"/>
<gene>
    <name evidence="2" type="ORF">CCR75_006712</name>
</gene>
<sequence length="62" mass="7124">MAQFLQNVLALYYEPVVTIFVGLLLHRALQAILNFKTWYTGHYSGITITLRTLRTGTSTIFF</sequence>
<dbReference type="GeneID" id="94350451"/>
<reference evidence="2 3" key="1">
    <citation type="journal article" date="2021" name="Genome Biol.">
        <title>AFLAP: assembly-free linkage analysis pipeline using k-mers from genome sequencing data.</title>
        <authorList>
            <person name="Fletcher K."/>
            <person name="Zhang L."/>
            <person name="Gil J."/>
            <person name="Han R."/>
            <person name="Cavanaugh K."/>
            <person name="Michelmore R."/>
        </authorList>
    </citation>
    <scope>NUCLEOTIDE SEQUENCE [LARGE SCALE GENOMIC DNA]</scope>
    <source>
        <strain evidence="2 3">SF5</strain>
    </source>
</reference>
<evidence type="ECO:0000313" key="3">
    <source>
        <dbReference type="Proteomes" id="UP000294530"/>
    </source>
</evidence>
<dbReference type="KEGG" id="blac:94350451"/>
<feature type="transmembrane region" description="Helical" evidence="1">
    <location>
        <begin position="12"/>
        <end position="29"/>
    </location>
</feature>
<comment type="caution">
    <text evidence="2">The sequence shown here is derived from an EMBL/GenBank/DDBJ whole genome shotgun (WGS) entry which is preliminary data.</text>
</comment>
<name>A0A976FF55_BRELC</name>
<dbReference type="RefSeq" id="XP_067815075.1">
    <property type="nucleotide sequence ID" value="XM_067964780.1"/>
</dbReference>
<dbReference type="AlphaFoldDB" id="A0A976FF55"/>
<evidence type="ECO:0000313" key="2">
    <source>
        <dbReference type="EMBL" id="TDH65576.1"/>
    </source>
</evidence>
<dbReference type="Proteomes" id="UP000294530">
    <property type="component" value="Unassembled WGS sequence"/>
</dbReference>
<keyword evidence="1" id="KW-0812">Transmembrane</keyword>
<dbReference type="EMBL" id="SHOA02000013">
    <property type="protein sequence ID" value="TDH65576.1"/>
    <property type="molecule type" value="Genomic_DNA"/>
</dbReference>
<keyword evidence="3" id="KW-1185">Reference proteome</keyword>
<keyword evidence="1" id="KW-1133">Transmembrane helix</keyword>
<keyword evidence="1" id="KW-0472">Membrane</keyword>
<evidence type="ECO:0000256" key="1">
    <source>
        <dbReference type="SAM" id="Phobius"/>
    </source>
</evidence>
<accession>A0A976FF55</accession>
<protein>
    <submittedName>
        <fullName evidence="2">Uncharacterized protein</fullName>
    </submittedName>
</protein>
<organism evidence="2 3">
    <name type="scientific">Bremia lactucae</name>
    <name type="common">Lettuce downy mildew</name>
    <dbReference type="NCBI Taxonomy" id="4779"/>
    <lineage>
        <taxon>Eukaryota</taxon>
        <taxon>Sar</taxon>
        <taxon>Stramenopiles</taxon>
        <taxon>Oomycota</taxon>
        <taxon>Peronosporomycetes</taxon>
        <taxon>Peronosporales</taxon>
        <taxon>Peronosporaceae</taxon>
        <taxon>Bremia</taxon>
    </lineage>
</organism>